<comment type="caution">
    <text evidence="2">The sequence shown here is derived from an EMBL/GenBank/DDBJ whole genome shotgun (WGS) entry which is preliminary data.</text>
</comment>
<organism evidence="2 3">
    <name type="scientific">Luteimonas salinilitoris</name>
    <dbReference type="NCBI Taxonomy" id="3237697"/>
    <lineage>
        <taxon>Bacteria</taxon>
        <taxon>Pseudomonadati</taxon>
        <taxon>Pseudomonadota</taxon>
        <taxon>Gammaproteobacteria</taxon>
        <taxon>Lysobacterales</taxon>
        <taxon>Lysobacteraceae</taxon>
        <taxon>Luteimonas</taxon>
    </lineage>
</organism>
<keyword evidence="1" id="KW-0812">Transmembrane</keyword>
<evidence type="ECO:0000256" key="1">
    <source>
        <dbReference type="SAM" id="Phobius"/>
    </source>
</evidence>
<keyword evidence="3" id="KW-1185">Reference proteome</keyword>
<keyword evidence="1" id="KW-0472">Membrane</keyword>
<keyword evidence="1" id="KW-1133">Transmembrane helix</keyword>
<dbReference type="Proteomes" id="UP001566331">
    <property type="component" value="Unassembled WGS sequence"/>
</dbReference>
<reference evidence="2 3" key="1">
    <citation type="submission" date="2024-07" db="EMBL/GenBank/DDBJ databases">
        <title>Luteimonas salilacus sp. nov., isolated from the shore soil of Salt Lake in Tibet of China.</title>
        <authorList>
            <person name="Zhang X."/>
            <person name="Li A."/>
        </authorList>
    </citation>
    <scope>NUCLEOTIDE SEQUENCE [LARGE SCALE GENOMIC DNA]</scope>
    <source>
        <strain evidence="2 3">B3-2-R+30</strain>
    </source>
</reference>
<accession>A0ABV4HVV2</accession>
<name>A0ABV4HVV2_9GAMM</name>
<dbReference type="RefSeq" id="WP_370562820.1">
    <property type="nucleotide sequence ID" value="NZ_JBFWIB010000002.1"/>
</dbReference>
<protein>
    <submittedName>
        <fullName evidence="2">Uncharacterized protein</fullName>
    </submittedName>
</protein>
<sequence>MPRVYQCIEWNDTTQQCDVAAWIEQASILDVLPTVEQANTVGGAFFASIVAIAALSLLIPRSQDHE</sequence>
<evidence type="ECO:0000313" key="3">
    <source>
        <dbReference type="Proteomes" id="UP001566331"/>
    </source>
</evidence>
<proteinExistence type="predicted"/>
<dbReference type="EMBL" id="JBFWIC010000062">
    <property type="protein sequence ID" value="MEZ0476904.1"/>
    <property type="molecule type" value="Genomic_DNA"/>
</dbReference>
<gene>
    <name evidence="2" type="ORF">AB6713_20210</name>
</gene>
<feature type="transmembrane region" description="Helical" evidence="1">
    <location>
        <begin position="41"/>
        <end position="59"/>
    </location>
</feature>
<evidence type="ECO:0000313" key="2">
    <source>
        <dbReference type="EMBL" id="MEZ0476904.1"/>
    </source>
</evidence>